<comment type="caution">
    <text evidence="1">The sequence shown here is derived from an EMBL/GenBank/DDBJ whole genome shotgun (WGS) entry which is preliminary data.</text>
</comment>
<dbReference type="Proteomes" id="UP001597180">
    <property type="component" value="Unassembled WGS sequence"/>
</dbReference>
<dbReference type="EMBL" id="JBHTLU010000012">
    <property type="protein sequence ID" value="MFD1219478.1"/>
    <property type="molecule type" value="Genomic_DNA"/>
</dbReference>
<name>A0ABW3UFJ0_9BACL</name>
<reference evidence="2" key="1">
    <citation type="journal article" date="2019" name="Int. J. Syst. Evol. Microbiol.">
        <title>The Global Catalogue of Microorganisms (GCM) 10K type strain sequencing project: providing services to taxonomists for standard genome sequencing and annotation.</title>
        <authorList>
            <consortium name="The Broad Institute Genomics Platform"/>
            <consortium name="The Broad Institute Genome Sequencing Center for Infectious Disease"/>
            <person name="Wu L."/>
            <person name="Ma J."/>
        </authorList>
    </citation>
    <scope>NUCLEOTIDE SEQUENCE [LARGE SCALE GENOMIC DNA]</scope>
    <source>
        <strain evidence="2">CCUG 53270</strain>
    </source>
</reference>
<dbReference type="RefSeq" id="WP_345595176.1">
    <property type="nucleotide sequence ID" value="NZ_BAABJG010000055.1"/>
</dbReference>
<protein>
    <recommendedName>
        <fullName evidence="3">Phage tail protein</fullName>
    </recommendedName>
</protein>
<proteinExistence type="predicted"/>
<evidence type="ECO:0000313" key="1">
    <source>
        <dbReference type="EMBL" id="MFD1219478.1"/>
    </source>
</evidence>
<keyword evidence="2" id="KW-1185">Reference proteome</keyword>
<accession>A0ABW3UFJ0</accession>
<sequence length="169" mass="18308">MGQAIVKVSELGVDSFISGTNNNYLVFKKIPYAKQSSSGIDNVYSFNGITATEIIDADLDVTLTGSDYAFSVGTDNQIKLAFAKTLHPTKASALDALKNADVTYVQGNLKSDGSNFTLIVRNSLGEEVHRTTPVTLDQITKIISTFVDTRDVEADGTVEFKVLKNYINS</sequence>
<evidence type="ECO:0008006" key="3">
    <source>
        <dbReference type="Google" id="ProtNLM"/>
    </source>
</evidence>
<organism evidence="1 2">
    <name type="scientific">Paenibacillus vulneris</name>
    <dbReference type="NCBI Taxonomy" id="1133364"/>
    <lineage>
        <taxon>Bacteria</taxon>
        <taxon>Bacillati</taxon>
        <taxon>Bacillota</taxon>
        <taxon>Bacilli</taxon>
        <taxon>Bacillales</taxon>
        <taxon>Paenibacillaceae</taxon>
        <taxon>Paenibacillus</taxon>
    </lineage>
</organism>
<evidence type="ECO:0000313" key="2">
    <source>
        <dbReference type="Proteomes" id="UP001597180"/>
    </source>
</evidence>
<gene>
    <name evidence="1" type="ORF">ACFQ4B_05070</name>
</gene>